<protein>
    <submittedName>
        <fullName evidence="1">Uncharacterized protein</fullName>
    </submittedName>
</protein>
<evidence type="ECO:0000313" key="1">
    <source>
        <dbReference type="EMBL" id="GAF81719.1"/>
    </source>
</evidence>
<organism evidence="1">
    <name type="scientific">marine sediment metagenome</name>
    <dbReference type="NCBI Taxonomy" id="412755"/>
    <lineage>
        <taxon>unclassified sequences</taxon>
        <taxon>metagenomes</taxon>
        <taxon>ecological metagenomes</taxon>
    </lineage>
</organism>
<dbReference type="AlphaFoldDB" id="X0SL20"/>
<reference evidence="1" key="1">
    <citation type="journal article" date="2014" name="Front. Microbiol.">
        <title>High frequency of phylogenetically diverse reductive dehalogenase-homologous genes in deep subseafloor sedimentary metagenomes.</title>
        <authorList>
            <person name="Kawai M."/>
            <person name="Futagami T."/>
            <person name="Toyoda A."/>
            <person name="Takaki Y."/>
            <person name="Nishi S."/>
            <person name="Hori S."/>
            <person name="Arai W."/>
            <person name="Tsubouchi T."/>
            <person name="Morono Y."/>
            <person name="Uchiyama I."/>
            <person name="Ito T."/>
            <person name="Fujiyama A."/>
            <person name="Inagaki F."/>
            <person name="Takami H."/>
        </authorList>
    </citation>
    <scope>NUCLEOTIDE SEQUENCE</scope>
    <source>
        <strain evidence="1">Expedition CK06-06</strain>
    </source>
</reference>
<accession>X0SL20</accession>
<feature type="non-terminal residue" evidence="1">
    <location>
        <position position="1"/>
    </location>
</feature>
<gene>
    <name evidence="1" type="ORF">S01H1_18572</name>
</gene>
<dbReference type="EMBL" id="BARS01009939">
    <property type="protein sequence ID" value="GAF81719.1"/>
    <property type="molecule type" value="Genomic_DNA"/>
</dbReference>
<name>X0SL20_9ZZZZ</name>
<comment type="caution">
    <text evidence="1">The sequence shown here is derived from an EMBL/GenBank/DDBJ whole genome shotgun (WGS) entry which is preliminary data.</text>
</comment>
<proteinExistence type="predicted"/>
<sequence length="54" mass="6131">WSEDRPGAGHGPWGIRYYVRGDQRSSSGEFFSGGRMQSWQGMFGIESLLYSSIR</sequence>